<dbReference type="Proteomes" id="UP001141806">
    <property type="component" value="Unassembled WGS sequence"/>
</dbReference>
<keyword evidence="10" id="KW-1185">Reference proteome</keyword>
<evidence type="ECO:0000256" key="2">
    <source>
        <dbReference type="ARBA" id="ARBA00022771"/>
    </source>
</evidence>
<keyword evidence="2 4" id="KW-0863">Zinc-finger</keyword>
<evidence type="ECO:0000256" key="4">
    <source>
        <dbReference type="PROSITE-ProRule" id="PRU00146"/>
    </source>
</evidence>
<dbReference type="SUPFAM" id="SSF52113">
    <property type="entry name" value="BRCT domain"/>
    <property type="match status" value="3"/>
</dbReference>
<sequence length="1375" mass="151198">MAQMFLGVRFVLMGFDPVLQAEIRSKLIVGGGIDVGDYGPSCTHVIVDKIVYDDSICVAARNDGKTLVTWLWVEHSFDIGMPADATLILYRPLLDLNGIRGAKSLFVCLTGYQRQDREDIMKMVGMMGAQFSKPLIANKVTHLICYKFEGEKYELAKKMKNIKLVNHRWLEDCLRAWQILPEANYDKSTYELEMMEAEAKDSEEETGEDYDNKQCEERNITGAHFGLISGTPRASNSPMPNGEVLDIHQRNISPKVLSNVAKDIIANNRLLTTPGKDSRSDKALYFHDVNKKGLEDFGCQGNGASYGDAVSGGTSIPFDTISKLTKECNGETINSRSAPQSPYCDAEKLITTSYSRKTPPSAEPSGHALGSPQGGLYGKKVNIGLNTSLFTVEQAKDYTVSDCGDSNHLGRQTGTLPQKRKLAVSSYGIRSPHKGSQEPKSCASLSPSGGTLEGLEFASTMIGAPLMKTGPSPSDNKHHLDAIAGLNSVKNQQNSPSTTNSSSSDKSLKRGLPLLKTLIFDCNESSNFKVTGLPQEKTSETSVGPLKSSDLASEPDIEINRTVDLPVGKKTEAQKQHQDVNVSSPNVKISASEKSKSPISFGMCKGANDEGSGSLTKKMVGRRSLGSRHRLSTGESNALKGTFSFDKTVTPNGATVSPMMATEVEEDEQKASEKHEMCWPTLAADVIAGKEINEEKTVSPDDETEMPEDQEGDELEMLVTEKSEMVKRTSNAEKLIHKQPKRVQPSKNRRKTDILAMDAEAMAAEEHKGEAKHENAINAKNTGMDESTFIADAVGENTANGGKHPTRKTKKALCTVTGVKASEKGKRGNEPGEGKVGAELDKTIDDKEAGINESTFKADASRQKIAKEGKHSRKKPKGKALSSMNEIETSGKSKDSEELGEIQEGSKLMKSFYAEMSERENSSFKADVVKTDVAEGERHLSSKTNRKAVPTENKIKTSDEGKSREETENNIGVLKTELLNAKRRAYPTGKTKTLAARNRKKSMDAEKENTPIRNAVPSVNLSTPGRTSEAPVTSDQMVGATDLNLLRAGESCNIVRTEPVWFILSGHRLQRKEFQLVIRRLKGRVCRDSHHWSYQATHFIVPDPVRRTEKFFAAAASGRWILKTDYLTASYQAGKFLPEEPYEWYRSGLSADGAINLEAPRKWRLLRERTGHGAFYGMRVIIYGECFAPPLDTLKRVLKAGDGTILATAPPYTRFLKSGIDFAIVSPGMPRVDLWVQEFVRHEVPCVLADYLVEYVCRPGYSLERHVLYNTHAWAEKSFTNLQSRSEEIIEASTPSDSSNDLACQVCESRDRGEVMMICGDEGGSKGCGIGMHIDCCDPALEDVPEEDWFCSKCSENDGTRISKGSRKKRRTVLR</sequence>
<reference evidence="9" key="1">
    <citation type="journal article" date="2023" name="Plant J.">
        <title>The genome of the king protea, Protea cynaroides.</title>
        <authorList>
            <person name="Chang J."/>
            <person name="Duong T.A."/>
            <person name="Schoeman C."/>
            <person name="Ma X."/>
            <person name="Roodt D."/>
            <person name="Barker N."/>
            <person name="Li Z."/>
            <person name="Van de Peer Y."/>
            <person name="Mizrachi E."/>
        </authorList>
    </citation>
    <scope>NUCLEOTIDE SEQUENCE</scope>
    <source>
        <tissue evidence="9">Young leaves</tissue>
    </source>
</reference>
<dbReference type="EMBL" id="JAMYWD010000006">
    <property type="protein sequence ID" value="KAJ4967896.1"/>
    <property type="molecule type" value="Genomic_DNA"/>
</dbReference>
<feature type="region of interest" description="Disordered" evidence="5">
    <location>
        <begin position="989"/>
        <end position="1008"/>
    </location>
</feature>
<feature type="compositionally biased region" description="Basic and acidic residues" evidence="5">
    <location>
        <begin position="953"/>
        <end position="967"/>
    </location>
</feature>
<name>A0A9Q0KCM0_9MAGN</name>
<gene>
    <name evidence="9" type="ORF">NE237_014597</name>
</gene>
<protein>
    <recommendedName>
        <fullName evidence="11">BRCT domain-containing protein</fullName>
    </recommendedName>
</protein>
<feature type="chain" id="PRO_5040350006" description="BRCT domain-containing protein" evidence="6">
    <location>
        <begin position="21"/>
        <end position="1375"/>
    </location>
</feature>
<evidence type="ECO:0000256" key="3">
    <source>
        <dbReference type="ARBA" id="ARBA00022833"/>
    </source>
</evidence>
<proteinExistence type="predicted"/>
<dbReference type="InterPro" id="IPR036420">
    <property type="entry name" value="BRCT_dom_sf"/>
</dbReference>
<feature type="signal peptide" evidence="6">
    <location>
        <begin position="1"/>
        <end position="20"/>
    </location>
</feature>
<dbReference type="SMART" id="SM00249">
    <property type="entry name" value="PHD"/>
    <property type="match status" value="1"/>
</dbReference>
<evidence type="ECO:0008006" key="11">
    <source>
        <dbReference type="Google" id="ProtNLM"/>
    </source>
</evidence>
<dbReference type="PROSITE" id="PS50016">
    <property type="entry name" value="ZF_PHD_2"/>
    <property type="match status" value="1"/>
</dbReference>
<dbReference type="SUPFAM" id="SSF57903">
    <property type="entry name" value="FYVE/PHD zinc finger"/>
    <property type="match status" value="1"/>
</dbReference>
<accession>A0A9Q0KCM0</accession>
<dbReference type="PANTHER" id="PTHR47181">
    <property type="entry name" value="BRCA1 C TERMINUS DOMAIN CONTAINING PROTEIN, EXPRESSED"/>
    <property type="match status" value="1"/>
</dbReference>
<feature type="region of interest" description="Disordered" evidence="5">
    <location>
        <begin position="487"/>
        <end position="508"/>
    </location>
</feature>
<dbReference type="Pfam" id="PF00533">
    <property type="entry name" value="BRCT"/>
    <property type="match status" value="1"/>
</dbReference>
<dbReference type="OrthoDB" id="1935339at2759"/>
<feature type="domain" description="BRCT" evidence="8">
    <location>
        <begin position="1062"/>
        <end position="1144"/>
    </location>
</feature>
<feature type="domain" description="BRCT" evidence="8">
    <location>
        <begin position="103"/>
        <end position="187"/>
    </location>
</feature>
<comment type="caution">
    <text evidence="9">The sequence shown here is derived from an EMBL/GenBank/DDBJ whole genome shotgun (WGS) entry which is preliminary data.</text>
</comment>
<dbReference type="InterPro" id="IPR001357">
    <property type="entry name" value="BRCT_dom"/>
</dbReference>
<keyword evidence="6" id="KW-0732">Signal</keyword>
<feature type="compositionally biased region" description="Low complexity" evidence="5">
    <location>
        <begin position="491"/>
        <end position="504"/>
    </location>
</feature>
<evidence type="ECO:0000256" key="5">
    <source>
        <dbReference type="SAM" id="MobiDB-lite"/>
    </source>
</evidence>
<feature type="compositionally biased region" description="Basic and acidic residues" evidence="5">
    <location>
        <begin position="567"/>
        <end position="578"/>
    </location>
</feature>
<dbReference type="PANTHER" id="PTHR47181:SF2">
    <property type="entry name" value="BRCA1 C TERMINUS DOMAIN CONTAINING PROTEIN, EXPRESSED"/>
    <property type="match status" value="1"/>
</dbReference>
<keyword evidence="3" id="KW-0862">Zinc</keyword>
<dbReference type="Pfam" id="PF00628">
    <property type="entry name" value="PHD"/>
    <property type="match status" value="1"/>
</dbReference>
<evidence type="ECO:0000259" key="7">
    <source>
        <dbReference type="PROSITE" id="PS50016"/>
    </source>
</evidence>
<feature type="region of interest" description="Disordered" evidence="5">
    <location>
        <begin position="935"/>
        <end position="969"/>
    </location>
</feature>
<dbReference type="PROSITE" id="PS50172">
    <property type="entry name" value="BRCT"/>
    <property type="match status" value="2"/>
</dbReference>
<dbReference type="CDD" id="cd17730">
    <property type="entry name" value="BRCT_PAXIP1_rpt4"/>
    <property type="match status" value="1"/>
</dbReference>
<dbReference type="GO" id="GO:0008270">
    <property type="term" value="F:zinc ion binding"/>
    <property type="evidence" value="ECO:0007669"/>
    <property type="project" value="UniProtKB-KW"/>
</dbReference>
<dbReference type="SMART" id="SM00292">
    <property type="entry name" value="BRCT"/>
    <property type="match status" value="4"/>
</dbReference>
<evidence type="ECO:0000256" key="1">
    <source>
        <dbReference type="ARBA" id="ARBA00022723"/>
    </source>
</evidence>
<keyword evidence="1" id="KW-0479">Metal-binding</keyword>
<dbReference type="CDD" id="cd17738">
    <property type="entry name" value="BRCT_TopBP1_rpt7"/>
    <property type="match status" value="1"/>
</dbReference>
<dbReference type="InterPro" id="IPR013083">
    <property type="entry name" value="Znf_RING/FYVE/PHD"/>
</dbReference>
<dbReference type="InterPro" id="IPR001965">
    <property type="entry name" value="Znf_PHD"/>
</dbReference>
<evidence type="ECO:0000313" key="9">
    <source>
        <dbReference type="EMBL" id="KAJ4967896.1"/>
    </source>
</evidence>
<feature type="region of interest" description="Disordered" evidence="5">
    <location>
        <begin position="529"/>
        <end position="594"/>
    </location>
</feature>
<feature type="region of interest" description="Disordered" evidence="5">
    <location>
        <begin position="403"/>
        <end position="448"/>
    </location>
</feature>
<dbReference type="InterPro" id="IPR019787">
    <property type="entry name" value="Znf_PHD-finger"/>
</dbReference>
<dbReference type="InterPro" id="IPR011011">
    <property type="entry name" value="Znf_FYVE_PHD"/>
</dbReference>
<dbReference type="Pfam" id="PF12738">
    <property type="entry name" value="PTCB-BRCT"/>
    <property type="match status" value="1"/>
</dbReference>
<feature type="compositionally biased region" description="Basic and acidic residues" evidence="5">
    <location>
        <begin position="859"/>
        <end position="869"/>
    </location>
</feature>
<evidence type="ECO:0000256" key="6">
    <source>
        <dbReference type="SAM" id="SignalP"/>
    </source>
</evidence>
<feature type="compositionally biased region" description="Polar residues" evidence="5">
    <location>
        <begin position="579"/>
        <end position="589"/>
    </location>
</feature>
<evidence type="ECO:0000259" key="8">
    <source>
        <dbReference type="PROSITE" id="PS50172"/>
    </source>
</evidence>
<feature type="domain" description="PHD-type" evidence="7">
    <location>
        <begin position="1301"/>
        <end position="1357"/>
    </location>
</feature>
<dbReference type="Gene3D" id="3.30.40.10">
    <property type="entry name" value="Zinc/RING finger domain, C3HC4 (zinc finger)"/>
    <property type="match status" value="1"/>
</dbReference>
<evidence type="ECO:0000313" key="10">
    <source>
        <dbReference type="Proteomes" id="UP001141806"/>
    </source>
</evidence>
<dbReference type="InterPro" id="IPR044254">
    <property type="entry name" value="At4g02110-like"/>
</dbReference>
<feature type="region of interest" description="Disordered" evidence="5">
    <location>
        <begin position="848"/>
        <end position="903"/>
    </location>
</feature>
<dbReference type="Gene3D" id="3.40.50.10190">
    <property type="entry name" value="BRCT domain"/>
    <property type="match status" value="4"/>
</dbReference>
<organism evidence="9 10">
    <name type="scientific">Protea cynaroides</name>
    <dbReference type="NCBI Taxonomy" id="273540"/>
    <lineage>
        <taxon>Eukaryota</taxon>
        <taxon>Viridiplantae</taxon>
        <taxon>Streptophyta</taxon>
        <taxon>Embryophyta</taxon>
        <taxon>Tracheophyta</taxon>
        <taxon>Spermatophyta</taxon>
        <taxon>Magnoliopsida</taxon>
        <taxon>Proteales</taxon>
        <taxon>Proteaceae</taxon>
        <taxon>Protea</taxon>
    </lineage>
</organism>